<dbReference type="GO" id="GO:0004371">
    <property type="term" value="F:glycerone kinase activity"/>
    <property type="evidence" value="ECO:0007669"/>
    <property type="project" value="InterPro"/>
</dbReference>
<accession>A0A1I6ATE5</accession>
<dbReference type="InterPro" id="IPR036117">
    <property type="entry name" value="DhaL_dom_sf"/>
</dbReference>
<keyword evidence="1" id="KW-0446">Lipid-binding</keyword>
<organism evidence="3 4">
    <name type="scientific">Psychrobacillus psychrotolerans</name>
    <dbReference type="NCBI Taxonomy" id="126156"/>
    <lineage>
        <taxon>Bacteria</taxon>
        <taxon>Bacillati</taxon>
        <taxon>Bacillota</taxon>
        <taxon>Bacilli</taxon>
        <taxon>Bacillales</taxon>
        <taxon>Bacillaceae</taxon>
        <taxon>Psychrobacillus</taxon>
    </lineage>
</organism>
<dbReference type="PROSITE" id="PS51480">
    <property type="entry name" value="DHAL"/>
    <property type="match status" value="1"/>
</dbReference>
<dbReference type="InterPro" id="IPR004007">
    <property type="entry name" value="DhaL_dom"/>
</dbReference>
<protein>
    <recommendedName>
        <fullName evidence="2">DhaL domain-containing protein</fullName>
    </recommendedName>
</protein>
<evidence type="ECO:0000313" key="4">
    <source>
        <dbReference type="Proteomes" id="UP000198734"/>
    </source>
</evidence>
<dbReference type="Gene3D" id="3.40.50.10170">
    <property type="match status" value="1"/>
</dbReference>
<gene>
    <name evidence="3" type="ORF">SAMN05421670_3585</name>
</gene>
<dbReference type="AlphaFoldDB" id="A0A1I6ATE5"/>
<dbReference type="SUPFAM" id="SSF101473">
    <property type="entry name" value="DhaL-like"/>
    <property type="match status" value="1"/>
</dbReference>
<dbReference type="NCBIfam" id="TIGR00762">
    <property type="entry name" value="DegV"/>
    <property type="match status" value="1"/>
</dbReference>
<dbReference type="Gene3D" id="3.30.1180.10">
    <property type="match status" value="1"/>
</dbReference>
<dbReference type="Pfam" id="PF02645">
    <property type="entry name" value="DegV"/>
    <property type="match status" value="1"/>
</dbReference>
<dbReference type="InterPro" id="IPR033470">
    <property type="entry name" value="FakA-like_C"/>
</dbReference>
<evidence type="ECO:0000313" key="3">
    <source>
        <dbReference type="EMBL" id="SFQ71944.1"/>
    </source>
</evidence>
<dbReference type="InterPro" id="IPR048394">
    <property type="entry name" value="FakA-like_M"/>
</dbReference>
<dbReference type="InterPro" id="IPR043168">
    <property type="entry name" value="DegV_C"/>
</dbReference>
<dbReference type="PANTHER" id="PTHR33434">
    <property type="entry name" value="DEGV DOMAIN-CONTAINING PROTEIN DR_1986-RELATED"/>
    <property type="match status" value="1"/>
</dbReference>
<evidence type="ECO:0000259" key="2">
    <source>
        <dbReference type="PROSITE" id="PS51480"/>
    </source>
</evidence>
<evidence type="ECO:0000256" key="1">
    <source>
        <dbReference type="ARBA" id="ARBA00023121"/>
    </source>
</evidence>
<reference evidence="4" key="1">
    <citation type="submission" date="2016-10" db="EMBL/GenBank/DDBJ databases">
        <authorList>
            <person name="Varghese N."/>
            <person name="Submissions S."/>
        </authorList>
    </citation>
    <scope>NUCLEOTIDE SEQUENCE [LARGE SCALE GENOMIC DNA]</scope>
    <source>
        <strain evidence="4">DSM 11706</strain>
    </source>
</reference>
<dbReference type="InterPro" id="IPR050270">
    <property type="entry name" value="DegV_domain_contain"/>
</dbReference>
<dbReference type="SMART" id="SM01120">
    <property type="entry name" value="Dak2"/>
    <property type="match status" value="1"/>
</dbReference>
<dbReference type="PROSITE" id="PS51482">
    <property type="entry name" value="DEGV"/>
    <property type="match status" value="1"/>
</dbReference>
<feature type="domain" description="DhaL" evidence="2">
    <location>
        <begin position="9"/>
        <end position="199"/>
    </location>
</feature>
<dbReference type="InterPro" id="IPR003797">
    <property type="entry name" value="DegV"/>
</dbReference>
<dbReference type="Pfam" id="PF02734">
    <property type="entry name" value="Dak2"/>
    <property type="match status" value="1"/>
</dbReference>
<keyword evidence="4" id="KW-1185">Reference proteome</keyword>
<name>A0A1I6ATE5_9BACI</name>
<dbReference type="Proteomes" id="UP000198734">
    <property type="component" value="Unassembled WGS sequence"/>
</dbReference>
<dbReference type="RefSeq" id="WP_175496317.1">
    <property type="nucleotide sequence ID" value="NZ_FOXU01000009.1"/>
</dbReference>
<dbReference type="GO" id="GO:0006071">
    <property type="term" value="P:glycerol metabolic process"/>
    <property type="evidence" value="ECO:0007669"/>
    <property type="project" value="InterPro"/>
</dbReference>
<dbReference type="SMART" id="SM01121">
    <property type="entry name" value="Dak1_2"/>
    <property type="match status" value="1"/>
</dbReference>
<dbReference type="STRING" id="126156.SAMN05421670_3585"/>
<dbReference type="Pfam" id="PF21645">
    <property type="entry name" value="FakA-like_M"/>
    <property type="match status" value="1"/>
</dbReference>
<dbReference type="SUPFAM" id="SSF82549">
    <property type="entry name" value="DAK1/DegV-like"/>
    <property type="match status" value="1"/>
</dbReference>
<dbReference type="Gene3D" id="1.25.40.340">
    <property type="match status" value="1"/>
</dbReference>
<dbReference type="PANTHER" id="PTHR33434:SF2">
    <property type="entry name" value="FATTY ACID-BINDING PROTEIN TM_1468"/>
    <property type="match status" value="1"/>
</dbReference>
<dbReference type="GO" id="GO:0008289">
    <property type="term" value="F:lipid binding"/>
    <property type="evidence" value="ECO:0007669"/>
    <property type="project" value="UniProtKB-KW"/>
</dbReference>
<proteinExistence type="predicted"/>
<sequence length="595" mass="65458">MTIQYMNSEKLYFGFLAGAREVIKQKHDLNKINVFPVADGDTGTNLAFTMNAIIEEAKVQSSAKRTMETIADAALVGARGNSGIIFAQFINGLYMGLEDKEEISIKGFSHSVTSAVSYAHKAISNPVEGTMITVMRDWANSLDTLKDKATDFTEVFTKSMIIAMQSLKDTPNKLKILKDASVVDSGAKGFIHFLEGFGHFIQTGKSNETSVGKEENIIQLEHTHTHDNQDLSHRYCTEALVKGENLDLDQIRQTLSDLGDSLIVAGNEHKIRIHIHTNTPADLFHRLKNFGQIIQQKADDMQRQYEAGHARKHKIALVTDSIADLPKDIMDKHQIHMIPLNLIVDDSNYLDKLTISPSYLYELMDKGENYPTSSQPTRKAAEDFLNFVSTNYDSIVVVTVSNRMSGTFETITKAAQKLQDAGKKIAVIDSKSNSAAQGLIVLKAAESIEAGKSFEEVVYQTEKAVQNTKIFVHVKTLKYMARSGRINKITGMAGKLLNLKPVVSIDENGEGIILGKALSDSSSKKKMQALVSNIAQSKNITGYSIVHADAEQQARQYAKEFSLLIGKEPTYITNISSIVAMNAGVGCVAIALTTE</sequence>
<dbReference type="EMBL" id="FOXU01000009">
    <property type="protein sequence ID" value="SFQ71944.1"/>
    <property type="molecule type" value="Genomic_DNA"/>
</dbReference>